<keyword evidence="2" id="KW-1185">Reference proteome</keyword>
<accession>A0A4Y7SLG4</accession>
<evidence type="ECO:0000313" key="2">
    <source>
        <dbReference type="Proteomes" id="UP000298030"/>
    </source>
</evidence>
<proteinExistence type="predicted"/>
<dbReference type="AlphaFoldDB" id="A0A4Y7SLG4"/>
<sequence>MMNYTCKTQKRCETIVEGHGAVKPLVKVRRVLPSIFRPCRFDTITSKKFLEGLQRELTQLERNTSIKGEVVHKLLKS</sequence>
<gene>
    <name evidence="1" type="ORF">FA13DRAFT_1474868</name>
</gene>
<dbReference type="EMBL" id="QPFP01000087">
    <property type="protein sequence ID" value="TEB22685.1"/>
    <property type="molecule type" value="Genomic_DNA"/>
</dbReference>
<evidence type="ECO:0000313" key="1">
    <source>
        <dbReference type="EMBL" id="TEB22685.1"/>
    </source>
</evidence>
<comment type="caution">
    <text evidence="1">The sequence shown here is derived from an EMBL/GenBank/DDBJ whole genome shotgun (WGS) entry which is preliminary data.</text>
</comment>
<protein>
    <submittedName>
        <fullName evidence="1">Uncharacterized protein</fullName>
    </submittedName>
</protein>
<name>A0A4Y7SLG4_COPMI</name>
<dbReference type="Proteomes" id="UP000298030">
    <property type="component" value="Unassembled WGS sequence"/>
</dbReference>
<reference evidence="1 2" key="1">
    <citation type="journal article" date="2019" name="Nat. Ecol. Evol.">
        <title>Megaphylogeny resolves global patterns of mushroom evolution.</title>
        <authorList>
            <person name="Varga T."/>
            <person name="Krizsan K."/>
            <person name="Foldi C."/>
            <person name="Dima B."/>
            <person name="Sanchez-Garcia M."/>
            <person name="Sanchez-Ramirez S."/>
            <person name="Szollosi G.J."/>
            <person name="Szarkandi J.G."/>
            <person name="Papp V."/>
            <person name="Albert L."/>
            <person name="Andreopoulos W."/>
            <person name="Angelini C."/>
            <person name="Antonin V."/>
            <person name="Barry K.W."/>
            <person name="Bougher N.L."/>
            <person name="Buchanan P."/>
            <person name="Buyck B."/>
            <person name="Bense V."/>
            <person name="Catcheside P."/>
            <person name="Chovatia M."/>
            <person name="Cooper J."/>
            <person name="Damon W."/>
            <person name="Desjardin D."/>
            <person name="Finy P."/>
            <person name="Geml J."/>
            <person name="Haridas S."/>
            <person name="Hughes K."/>
            <person name="Justo A."/>
            <person name="Karasinski D."/>
            <person name="Kautmanova I."/>
            <person name="Kiss B."/>
            <person name="Kocsube S."/>
            <person name="Kotiranta H."/>
            <person name="LaButti K.M."/>
            <person name="Lechner B.E."/>
            <person name="Liimatainen K."/>
            <person name="Lipzen A."/>
            <person name="Lukacs Z."/>
            <person name="Mihaltcheva S."/>
            <person name="Morgado L.N."/>
            <person name="Niskanen T."/>
            <person name="Noordeloos M.E."/>
            <person name="Ohm R.A."/>
            <person name="Ortiz-Santana B."/>
            <person name="Ovrebo C."/>
            <person name="Racz N."/>
            <person name="Riley R."/>
            <person name="Savchenko A."/>
            <person name="Shiryaev A."/>
            <person name="Soop K."/>
            <person name="Spirin V."/>
            <person name="Szebenyi C."/>
            <person name="Tomsovsky M."/>
            <person name="Tulloss R.E."/>
            <person name="Uehling J."/>
            <person name="Grigoriev I.V."/>
            <person name="Vagvolgyi C."/>
            <person name="Papp T."/>
            <person name="Martin F.M."/>
            <person name="Miettinen O."/>
            <person name="Hibbett D.S."/>
            <person name="Nagy L.G."/>
        </authorList>
    </citation>
    <scope>NUCLEOTIDE SEQUENCE [LARGE SCALE GENOMIC DNA]</scope>
    <source>
        <strain evidence="1 2">FP101781</strain>
    </source>
</reference>
<organism evidence="1 2">
    <name type="scientific">Coprinellus micaceus</name>
    <name type="common">Glistening ink-cap mushroom</name>
    <name type="synonym">Coprinus micaceus</name>
    <dbReference type="NCBI Taxonomy" id="71717"/>
    <lineage>
        <taxon>Eukaryota</taxon>
        <taxon>Fungi</taxon>
        <taxon>Dikarya</taxon>
        <taxon>Basidiomycota</taxon>
        <taxon>Agaricomycotina</taxon>
        <taxon>Agaricomycetes</taxon>
        <taxon>Agaricomycetidae</taxon>
        <taxon>Agaricales</taxon>
        <taxon>Agaricineae</taxon>
        <taxon>Psathyrellaceae</taxon>
        <taxon>Coprinellus</taxon>
    </lineage>
</organism>